<keyword evidence="1" id="KW-0472">Membrane</keyword>
<protein>
    <recommendedName>
        <fullName evidence="5">PEP-CTERM protein-sorting domain-containing protein</fullName>
    </recommendedName>
</protein>
<evidence type="ECO:0000256" key="1">
    <source>
        <dbReference type="SAM" id="Phobius"/>
    </source>
</evidence>
<sequence length="242" mass="26720">MRFSPWFLFFILFVTPALAHVVPNMTIETEFTQGRQFTLKMNLDPRVFLSDQPTSLPPVSADWYLNQSETEKAATYAKATEYLKANVGLTFNDQTLPLPACEFVALDGANYEPVKPDTAETHLLATAKAEVPGGTDSFKIAFGKGANVSLILLNSEEGNDERKPQVIFPGETSRPFKLTQTTKAAEVTPVAAPAITQTEGIQVTDVKVTRVYPEFPRTPLIIGAGLFVLMGIGLLWLKRRQR</sequence>
<evidence type="ECO:0000313" key="4">
    <source>
        <dbReference type="Proteomes" id="UP000534294"/>
    </source>
</evidence>
<comment type="caution">
    <text evidence="3">The sequence shown here is derived from an EMBL/GenBank/DDBJ whole genome shotgun (WGS) entry which is preliminary data.</text>
</comment>
<keyword evidence="4" id="KW-1185">Reference proteome</keyword>
<dbReference type="Proteomes" id="UP000534294">
    <property type="component" value="Unassembled WGS sequence"/>
</dbReference>
<organism evidence="3 4">
    <name type="scientific">Prosthecobacter dejongeii</name>
    <dbReference type="NCBI Taxonomy" id="48465"/>
    <lineage>
        <taxon>Bacteria</taxon>
        <taxon>Pseudomonadati</taxon>
        <taxon>Verrucomicrobiota</taxon>
        <taxon>Verrucomicrobiia</taxon>
        <taxon>Verrucomicrobiales</taxon>
        <taxon>Verrucomicrobiaceae</taxon>
        <taxon>Prosthecobacter</taxon>
    </lineage>
</organism>
<evidence type="ECO:0000256" key="2">
    <source>
        <dbReference type="SAM" id="SignalP"/>
    </source>
</evidence>
<dbReference type="RefSeq" id="WP_184205341.1">
    <property type="nucleotide sequence ID" value="NZ_JACHIF010000001.1"/>
</dbReference>
<dbReference type="EMBL" id="JACHIF010000001">
    <property type="protein sequence ID" value="MBB5036449.1"/>
    <property type="molecule type" value="Genomic_DNA"/>
</dbReference>
<feature type="chain" id="PRO_5031506726" description="PEP-CTERM protein-sorting domain-containing protein" evidence="2">
    <location>
        <begin position="20"/>
        <end position="242"/>
    </location>
</feature>
<feature type="signal peptide" evidence="2">
    <location>
        <begin position="1"/>
        <end position="19"/>
    </location>
</feature>
<keyword evidence="2" id="KW-0732">Signal</keyword>
<proteinExistence type="predicted"/>
<dbReference type="AlphaFoldDB" id="A0A7W7YHZ1"/>
<reference evidence="3 4" key="1">
    <citation type="submission" date="2020-08" db="EMBL/GenBank/DDBJ databases">
        <title>Genomic Encyclopedia of Type Strains, Phase IV (KMG-IV): sequencing the most valuable type-strain genomes for metagenomic binning, comparative biology and taxonomic classification.</title>
        <authorList>
            <person name="Goeker M."/>
        </authorList>
    </citation>
    <scope>NUCLEOTIDE SEQUENCE [LARGE SCALE GENOMIC DNA]</scope>
    <source>
        <strain evidence="3 4">DSM 12251</strain>
    </source>
</reference>
<gene>
    <name evidence="3" type="ORF">HNQ64_000683</name>
</gene>
<evidence type="ECO:0008006" key="5">
    <source>
        <dbReference type="Google" id="ProtNLM"/>
    </source>
</evidence>
<keyword evidence="1" id="KW-0812">Transmembrane</keyword>
<name>A0A7W7YHZ1_9BACT</name>
<feature type="transmembrane region" description="Helical" evidence="1">
    <location>
        <begin position="220"/>
        <end position="237"/>
    </location>
</feature>
<keyword evidence="1" id="KW-1133">Transmembrane helix</keyword>
<evidence type="ECO:0000313" key="3">
    <source>
        <dbReference type="EMBL" id="MBB5036449.1"/>
    </source>
</evidence>
<accession>A0A7W7YHZ1</accession>